<dbReference type="Proteomes" id="UP000633365">
    <property type="component" value="Unassembled WGS sequence"/>
</dbReference>
<dbReference type="Pfam" id="PF07859">
    <property type="entry name" value="Abhydrolase_3"/>
    <property type="match status" value="1"/>
</dbReference>
<comment type="caution">
    <text evidence="4">The sequence shown here is derived from an EMBL/GenBank/DDBJ whole genome shotgun (WGS) entry which is preliminary data.</text>
</comment>
<dbReference type="PROSITE" id="PS51257">
    <property type="entry name" value="PROKAR_LIPOPROTEIN"/>
    <property type="match status" value="1"/>
</dbReference>
<name>A0A934WRU2_9FIRM</name>
<reference evidence="4" key="1">
    <citation type="submission" date="2021-01" db="EMBL/GenBank/DDBJ databases">
        <title>Genome public.</title>
        <authorList>
            <person name="Liu C."/>
            <person name="Sun Q."/>
        </authorList>
    </citation>
    <scope>NUCLEOTIDE SEQUENCE</scope>
    <source>
        <strain evidence="4">M6</strain>
    </source>
</reference>
<accession>A0A934WRU2</accession>
<dbReference type="AlphaFoldDB" id="A0A934WRU2"/>
<dbReference type="InterPro" id="IPR029058">
    <property type="entry name" value="AB_hydrolase_fold"/>
</dbReference>
<dbReference type="EMBL" id="JAEQMG010000083">
    <property type="protein sequence ID" value="MBK6088759.1"/>
    <property type="molecule type" value="Genomic_DNA"/>
</dbReference>
<sequence length="343" mass="37766">MKNRTRIAAVLMLVAVICLTITGCQKGAEQATADSAAPTGSDRATRDEAIITIPLTDETAKAKEKMRTLNVKESLSEKGFPAALDMLKNREGQEFPQTKTKLTQGHSAISGNDLYTLEKDKAESILFYLHGGAYAYGISEKQVMFCDDMAQRLNAKVYLPLYPLTPQATCRDTYPFLEAAYAEALKEDKPIYLIGDSAGGGLALGFAEYLRDNGTQLPQKLFLLSPWVDVTMSDPAIPEYEKKDLMLSSYGLIELGKLWAGELDTKDPSVSPLYGEMKSLPPTMIFTGTDEVMVPDNATLYHKMREAGVDCSLIFGEGLWHVFVQDEFPEAVSAREMIIDACQ</sequence>
<evidence type="ECO:0000313" key="4">
    <source>
        <dbReference type="EMBL" id="MBK6088759.1"/>
    </source>
</evidence>
<keyword evidence="2" id="KW-0732">Signal</keyword>
<dbReference type="GO" id="GO:0016787">
    <property type="term" value="F:hydrolase activity"/>
    <property type="evidence" value="ECO:0007669"/>
    <property type="project" value="UniProtKB-KW"/>
</dbReference>
<evidence type="ECO:0000313" key="5">
    <source>
        <dbReference type="Proteomes" id="UP000633365"/>
    </source>
</evidence>
<protein>
    <submittedName>
        <fullName evidence="4">Alpha/beta hydrolase</fullName>
    </submittedName>
</protein>
<gene>
    <name evidence="4" type="ORF">JKK62_08875</name>
</gene>
<dbReference type="Gene3D" id="3.40.50.1820">
    <property type="entry name" value="alpha/beta hydrolase"/>
    <property type="match status" value="1"/>
</dbReference>
<feature type="chain" id="PRO_5039061627" evidence="2">
    <location>
        <begin position="28"/>
        <end position="343"/>
    </location>
</feature>
<dbReference type="RefSeq" id="WP_201427604.1">
    <property type="nucleotide sequence ID" value="NZ_JAEQMG010000083.1"/>
</dbReference>
<dbReference type="InterPro" id="IPR050300">
    <property type="entry name" value="GDXG_lipolytic_enzyme"/>
</dbReference>
<dbReference type="SUPFAM" id="SSF53474">
    <property type="entry name" value="alpha/beta-Hydrolases"/>
    <property type="match status" value="1"/>
</dbReference>
<evidence type="ECO:0000259" key="3">
    <source>
        <dbReference type="Pfam" id="PF07859"/>
    </source>
</evidence>
<keyword evidence="5" id="KW-1185">Reference proteome</keyword>
<keyword evidence="1 4" id="KW-0378">Hydrolase</keyword>
<organism evidence="4 5">
    <name type="scientific">Ruminococcus difficilis</name>
    <dbReference type="NCBI Taxonomy" id="2763069"/>
    <lineage>
        <taxon>Bacteria</taxon>
        <taxon>Bacillati</taxon>
        <taxon>Bacillota</taxon>
        <taxon>Clostridia</taxon>
        <taxon>Eubacteriales</taxon>
        <taxon>Oscillospiraceae</taxon>
        <taxon>Ruminococcus</taxon>
    </lineage>
</organism>
<evidence type="ECO:0000256" key="2">
    <source>
        <dbReference type="SAM" id="SignalP"/>
    </source>
</evidence>
<feature type="signal peptide" evidence="2">
    <location>
        <begin position="1"/>
        <end position="27"/>
    </location>
</feature>
<dbReference type="PANTHER" id="PTHR48081">
    <property type="entry name" value="AB HYDROLASE SUPERFAMILY PROTEIN C4A8.06C"/>
    <property type="match status" value="1"/>
</dbReference>
<proteinExistence type="predicted"/>
<dbReference type="InterPro" id="IPR013094">
    <property type="entry name" value="AB_hydrolase_3"/>
</dbReference>
<dbReference type="PANTHER" id="PTHR48081:SF8">
    <property type="entry name" value="ALPHA_BETA HYDROLASE FOLD-3 DOMAIN-CONTAINING PROTEIN-RELATED"/>
    <property type="match status" value="1"/>
</dbReference>
<feature type="domain" description="Alpha/beta hydrolase fold-3" evidence="3">
    <location>
        <begin position="126"/>
        <end position="324"/>
    </location>
</feature>
<evidence type="ECO:0000256" key="1">
    <source>
        <dbReference type="ARBA" id="ARBA00022801"/>
    </source>
</evidence>